<reference evidence="3" key="1">
    <citation type="journal article" date="2017" name="Nat. Commun.">
        <title>The asparagus genome sheds light on the origin and evolution of a young Y chromosome.</title>
        <authorList>
            <person name="Harkess A."/>
            <person name="Zhou J."/>
            <person name="Xu C."/>
            <person name="Bowers J.E."/>
            <person name="Van der Hulst R."/>
            <person name="Ayyampalayam S."/>
            <person name="Mercati F."/>
            <person name="Riccardi P."/>
            <person name="McKain M.R."/>
            <person name="Kakrana A."/>
            <person name="Tang H."/>
            <person name="Ray J."/>
            <person name="Groenendijk J."/>
            <person name="Arikit S."/>
            <person name="Mathioni S.M."/>
            <person name="Nakano M."/>
            <person name="Shan H."/>
            <person name="Telgmann-Rauber A."/>
            <person name="Kanno A."/>
            <person name="Yue Z."/>
            <person name="Chen H."/>
            <person name="Li W."/>
            <person name="Chen Y."/>
            <person name="Xu X."/>
            <person name="Zhang Y."/>
            <person name="Luo S."/>
            <person name="Chen H."/>
            <person name="Gao J."/>
            <person name="Mao Z."/>
            <person name="Pires J.C."/>
            <person name="Luo M."/>
            <person name="Kudrna D."/>
            <person name="Wing R.A."/>
            <person name="Meyers B.C."/>
            <person name="Yi K."/>
            <person name="Kong H."/>
            <person name="Lavrijsen P."/>
            <person name="Sunseri F."/>
            <person name="Falavigna A."/>
            <person name="Ye Y."/>
            <person name="Leebens-Mack J.H."/>
            <person name="Chen G."/>
        </authorList>
    </citation>
    <scope>NUCLEOTIDE SEQUENCE [LARGE SCALE GENOMIC DNA]</scope>
    <source>
        <strain evidence="3">cv. DH0086</strain>
    </source>
</reference>
<protein>
    <submittedName>
        <fullName evidence="2">Uncharacterized protein</fullName>
    </submittedName>
</protein>
<dbReference type="PANTHER" id="PTHR31860:SF5">
    <property type="entry name" value="ARGH (DUF639)"/>
    <property type="match status" value="1"/>
</dbReference>
<dbReference type="PANTHER" id="PTHR31860">
    <property type="entry name" value="HEAT-INDUCIBLE TRANSCRIPTION REPRESSOR (DUF639)-RELATED"/>
    <property type="match status" value="1"/>
</dbReference>
<dbReference type="Pfam" id="PF04842">
    <property type="entry name" value="DUF639"/>
    <property type="match status" value="1"/>
</dbReference>
<keyword evidence="3" id="KW-1185">Reference proteome</keyword>
<proteinExistence type="predicted"/>
<dbReference type="AlphaFoldDB" id="A0A5P1EWJ5"/>
<dbReference type="Proteomes" id="UP000243459">
    <property type="component" value="Chromosome 5"/>
</dbReference>
<gene>
    <name evidence="2" type="ORF">A4U43_C05F16910</name>
</gene>
<dbReference type="Gramene" id="ONK68871">
    <property type="protein sequence ID" value="ONK68871"/>
    <property type="gene ID" value="A4U43_C05F16910"/>
</dbReference>
<evidence type="ECO:0000313" key="2">
    <source>
        <dbReference type="EMBL" id="ONK68871.1"/>
    </source>
</evidence>
<name>A0A5P1EWJ5_ASPOF</name>
<sequence length="666" mass="74321">MERTKKHLSAVANDLLRRCAQTLDTSVDALVQDFELGLKPEVDNYSRKLVEFCSSKALEVLCCNTGERIGNGSLSRFTFDMMLSWETPSSADDESYSEALAKEAEDEKKPLIGNEGQFNDEIPLFYSDIMPLLVNGERSVGEEAFVWFGSLFPLVADVTNARFTFETLTAPTASKLHYPAYDRFLREIDKCIKYLLKQSTPTGFKLAEDEFILHVDGTASTQRVINHIGSTSWPGRLTLTNKALYFEASKAISYETALRIEIWKPDVDHQVKAASTGPWGAPLFDKAIAYESSQLPEPVILEFPEVTSSTRRDHWLTLVKEIILLHQFISKFDIEYPLQAWEMHSRTILGIIRLHAAREMLRIAPPAPTNFLIFSLFDDLPKGDYVLQELSSSLKKTNNMHPCSATSTLKSLGMKHPTIESMEMKEGIEEPLIKEEESLASLGTTIDQVREEAKETNIAKATVEGMKEEGISDSLLVLVELLSPVHNVQPLLQSIIRWERPMISLCVLVMAMVITYKEWVGYASAASLMCGVGMMMWARHQKVGKLPAVVLVSTASDKTTMESLVAAQHSLKNLHEMVKKTNIAILKCQSIVVSRAPKHTAQVMLAMTGAAALLAAIPFKFAVMSLIAYLFTLNLKLGQSSVSNGQADRRLREWWDAIPVVPVRTG</sequence>
<dbReference type="OMA" id="GFMVWAR"/>
<evidence type="ECO:0000313" key="3">
    <source>
        <dbReference type="Proteomes" id="UP000243459"/>
    </source>
</evidence>
<feature type="transmembrane region" description="Helical" evidence="1">
    <location>
        <begin position="519"/>
        <end position="538"/>
    </location>
</feature>
<dbReference type="OrthoDB" id="1903413at2759"/>
<keyword evidence="1" id="KW-1133">Transmembrane helix</keyword>
<feature type="transmembrane region" description="Helical" evidence="1">
    <location>
        <begin position="603"/>
        <end position="631"/>
    </location>
</feature>
<organism evidence="2 3">
    <name type="scientific">Asparagus officinalis</name>
    <name type="common">Garden asparagus</name>
    <dbReference type="NCBI Taxonomy" id="4686"/>
    <lineage>
        <taxon>Eukaryota</taxon>
        <taxon>Viridiplantae</taxon>
        <taxon>Streptophyta</taxon>
        <taxon>Embryophyta</taxon>
        <taxon>Tracheophyta</taxon>
        <taxon>Spermatophyta</taxon>
        <taxon>Magnoliopsida</taxon>
        <taxon>Liliopsida</taxon>
        <taxon>Asparagales</taxon>
        <taxon>Asparagaceae</taxon>
        <taxon>Asparagoideae</taxon>
        <taxon>Asparagus</taxon>
    </lineage>
</organism>
<accession>A0A5P1EWJ5</accession>
<dbReference type="EMBL" id="CM007385">
    <property type="protein sequence ID" value="ONK68871.1"/>
    <property type="molecule type" value="Genomic_DNA"/>
</dbReference>
<evidence type="ECO:0000256" key="1">
    <source>
        <dbReference type="SAM" id="Phobius"/>
    </source>
</evidence>
<keyword evidence="1" id="KW-0472">Membrane</keyword>
<dbReference type="InterPro" id="IPR006927">
    <property type="entry name" value="DUF639"/>
</dbReference>
<keyword evidence="1" id="KW-0812">Transmembrane</keyword>